<sequence>MTSVNMGWALRATVMGAAILGAAAVQAQEVYVTGGTLGAGLGGAINLGPHFGMHAEAAGFGLSHTVTVDDNRYDGHLTLAQGGTYLDLYPFASSAFRLTAGALFNADSLSATLSPNAQGNYQIGGQTVPALGPSPTAKATLPHVMPYIGIGYGHKKPALGLGFSFDLGVAYGRPRVSYDVPSIYDPYVSQQDIANEEQKFSDKITRYHWYPVAQIALTYRFN</sequence>
<organism evidence="3 4">
    <name type="scientific">Paraburkholderia tropica</name>
    <dbReference type="NCBI Taxonomy" id="92647"/>
    <lineage>
        <taxon>Bacteria</taxon>
        <taxon>Pseudomonadati</taxon>
        <taxon>Pseudomonadota</taxon>
        <taxon>Betaproteobacteria</taxon>
        <taxon>Burkholderiales</taxon>
        <taxon>Burkholderiaceae</taxon>
        <taxon>Paraburkholderia</taxon>
    </lineage>
</organism>
<keyword evidence="1" id="KW-0732">Signal</keyword>
<feature type="chain" id="PRO_5042960035" description="Outer membrane protein beta-barrel domain-containing protein" evidence="1">
    <location>
        <begin position="28"/>
        <end position="222"/>
    </location>
</feature>
<dbReference type="GeneID" id="61308050"/>
<keyword evidence="5" id="KW-1185">Reference proteome</keyword>
<evidence type="ECO:0008006" key="6">
    <source>
        <dbReference type="Google" id="ProtNLM"/>
    </source>
</evidence>
<evidence type="ECO:0000313" key="2">
    <source>
        <dbReference type="EMBL" id="PXX09595.1"/>
    </source>
</evidence>
<dbReference type="Proteomes" id="UP000183529">
    <property type="component" value="Unassembled WGS sequence"/>
</dbReference>
<protein>
    <recommendedName>
        <fullName evidence="6">Outer membrane protein beta-barrel domain-containing protein</fullName>
    </recommendedName>
</protein>
<dbReference type="AlphaFoldDB" id="A0AAQ1GLT1"/>
<reference evidence="2 5" key="2">
    <citation type="submission" date="2018-05" db="EMBL/GenBank/DDBJ databases">
        <title>Genomic Encyclopedia of Type Strains, Phase IV (KMG-V): Genome sequencing to study the core and pangenomes of soil and plant-associated prokaryotes.</title>
        <authorList>
            <person name="Whitman W."/>
        </authorList>
    </citation>
    <scope>NUCLEOTIDE SEQUENCE [LARGE SCALE GENOMIC DNA]</scope>
    <source>
        <strain evidence="2 5">SIr-6563</strain>
    </source>
</reference>
<dbReference type="Gene3D" id="2.40.160.170">
    <property type="match status" value="1"/>
</dbReference>
<comment type="caution">
    <text evidence="3">The sequence shown here is derived from an EMBL/GenBank/DDBJ whole genome shotgun (WGS) entry which is preliminary data.</text>
</comment>
<dbReference type="Proteomes" id="UP000247515">
    <property type="component" value="Unassembled WGS sequence"/>
</dbReference>
<evidence type="ECO:0000313" key="5">
    <source>
        <dbReference type="Proteomes" id="UP000247515"/>
    </source>
</evidence>
<accession>A0AAQ1GLT1</accession>
<proteinExistence type="predicted"/>
<dbReference type="EMBL" id="QJJV01000023">
    <property type="protein sequence ID" value="PXX09595.1"/>
    <property type="molecule type" value="Genomic_DNA"/>
</dbReference>
<dbReference type="EMBL" id="FNZM01000021">
    <property type="protein sequence ID" value="SEK12012.1"/>
    <property type="molecule type" value="Genomic_DNA"/>
</dbReference>
<name>A0AAQ1GLT1_9BURK</name>
<dbReference type="RefSeq" id="WP_231957503.1">
    <property type="nucleotide sequence ID" value="NZ_CADFGN010000016.1"/>
</dbReference>
<evidence type="ECO:0000256" key="1">
    <source>
        <dbReference type="SAM" id="SignalP"/>
    </source>
</evidence>
<feature type="signal peptide" evidence="1">
    <location>
        <begin position="1"/>
        <end position="27"/>
    </location>
</feature>
<evidence type="ECO:0000313" key="3">
    <source>
        <dbReference type="EMBL" id="SEK12012.1"/>
    </source>
</evidence>
<reference evidence="3 4" key="1">
    <citation type="submission" date="2016-10" db="EMBL/GenBank/DDBJ databases">
        <authorList>
            <person name="Varghese N."/>
            <person name="Submissions S."/>
        </authorList>
    </citation>
    <scope>NUCLEOTIDE SEQUENCE [LARGE SCALE GENOMIC DNA]</scope>
    <source>
        <strain evidence="3 4">LMG 22274</strain>
    </source>
</reference>
<gene>
    <name evidence="2" type="ORF">C7400_12367</name>
    <name evidence="3" type="ORF">SAMN05216550_12168</name>
</gene>
<evidence type="ECO:0000313" key="4">
    <source>
        <dbReference type="Proteomes" id="UP000183529"/>
    </source>
</evidence>